<dbReference type="STRING" id="1195236.CTER_0505"/>
<dbReference type="Proteomes" id="UP000014155">
    <property type="component" value="Unassembled WGS sequence"/>
</dbReference>
<evidence type="ECO:0000313" key="3">
    <source>
        <dbReference type="EMBL" id="EMS73495.1"/>
    </source>
</evidence>
<dbReference type="PANTHER" id="PTHR43861">
    <property type="entry name" value="TRANS-ACONITATE 2-METHYLTRANSFERASE-RELATED"/>
    <property type="match status" value="1"/>
</dbReference>
<dbReference type="eggNOG" id="COG2226">
    <property type="taxonomic scope" value="Bacteria"/>
</dbReference>
<keyword evidence="3" id="KW-0830">Ubiquinone</keyword>
<dbReference type="GO" id="GO:0043770">
    <property type="term" value="F:demethylmenaquinone methyltransferase activity"/>
    <property type="evidence" value="ECO:0007669"/>
    <property type="project" value="UniProtKB-EC"/>
</dbReference>
<evidence type="ECO:0000313" key="4">
    <source>
        <dbReference type="Proteomes" id="UP000014155"/>
    </source>
</evidence>
<dbReference type="RefSeq" id="WP_004623807.1">
    <property type="nucleotide sequence ID" value="NZ_AORV01000018.1"/>
</dbReference>
<dbReference type="GO" id="GO:0032259">
    <property type="term" value="P:methylation"/>
    <property type="evidence" value="ECO:0007669"/>
    <property type="project" value="UniProtKB-KW"/>
</dbReference>
<proteinExistence type="predicted"/>
<dbReference type="InterPro" id="IPR029063">
    <property type="entry name" value="SAM-dependent_MTases_sf"/>
</dbReference>
<name>S0FMP2_RUMCE</name>
<dbReference type="InterPro" id="IPR041698">
    <property type="entry name" value="Methyltransf_25"/>
</dbReference>
<dbReference type="EC" id="2.1.1.-" evidence="3"/>
<dbReference type="SUPFAM" id="SSF53335">
    <property type="entry name" value="S-adenosyl-L-methionine-dependent methyltransferases"/>
    <property type="match status" value="1"/>
</dbReference>
<dbReference type="EMBL" id="AORV01000018">
    <property type="protein sequence ID" value="EMS73495.1"/>
    <property type="molecule type" value="Genomic_DNA"/>
</dbReference>
<keyword evidence="1 3" id="KW-0808">Transferase</keyword>
<dbReference type="EC" id="2.1.1.163" evidence="3"/>
<organism evidence="3 4">
    <name type="scientific">Ruminiclostridium cellobioparum subsp. termitidis CT1112</name>
    <dbReference type="NCBI Taxonomy" id="1195236"/>
    <lineage>
        <taxon>Bacteria</taxon>
        <taxon>Bacillati</taxon>
        <taxon>Bacillota</taxon>
        <taxon>Clostridia</taxon>
        <taxon>Eubacteriales</taxon>
        <taxon>Oscillospiraceae</taxon>
        <taxon>Ruminiclostridium</taxon>
    </lineage>
</organism>
<accession>S0FMP2</accession>
<feature type="domain" description="Methyltransferase" evidence="2">
    <location>
        <begin position="40"/>
        <end position="133"/>
    </location>
</feature>
<dbReference type="PATRIC" id="fig|1195236.3.peg.826"/>
<dbReference type="AlphaFoldDB" id="S0FMP2"/>
<gene>
    <name evidence="3" type="ORF">CTER_0505</name>
</gene>
<protein>
    <submittedName>
        <fullName evidence="3">Methylase involved in ubiquinone/menaquinone biosynthesis</fullName>
        <ecNumber evidence="3">2.1.1.-</ecNumber>
        <ecNumber evidence="3">2.1.1.163</ecNumber>
    </submittedName>
</protein>
<evidence type="ECO:0000259" key="2">
    <source>
        <dbReference type="Pfam" id="PF13649"/>
    </source>
</evidence>
<dbReference type="CDD" id="cd02440">
    <property type="entry name" value="AdoMet_MTases"/>
    <property type="match status" value="1"/>
</dbReference>
<sequence>MNHKEFFNSMAENWDNICWHDEKKINEILDLIDLKEGSKIIDVGTGTGVMLPFLSSRIGGTGRIAAVDNAEKMIEVARSKYADPKITFIAGDIFELELPHEQYDLIMCYSVFPHFEYKATAAERLGRFLKPGGKIAVCHSQSRDEINSHHKTAAAEVSGDYLPEAEIIKGYFNNSGFRTVVEIDDGRMFAVVGEKI</sequence>
<dbReference type="Gene3D" id="3.40.50.150">
    <property type="entry name" value="Vaccinia Virus protein VP39"/>
    <property type="match status" value="1"/>
</dbReference>
<evidence type="ECO:0000256" key="1">
    <source>
        <dbReference type="ARBA" id="ARBA00022679"/>
    </source>
</evidence>
<reference evidence="3 4" key="1">
    <citation type="journal article" date="2013" name="Genome Announc.">
        <title>Draft Genome Sequence of the Cellulolytic, Mesophilic, Anaerobic Bacterium Clostridium termitidis Strain CT1112 (DSM 5398).</title>
        <authorList>
            <person name="Lal S."/>
            <person name="Ramachandran U."/>
            <person name="Zhang X."/>
            <person name="Munir R."/>
            <person name="Sparling R."/>
            <person name="Levin D.B."/>
        </authorList>
    </citation>
    <scope>NUCLEOTIDE SEQUENCE [LARGE SCALE GENOMIC DNA]</scope>
    <source>
        <strain evidence="3 4">CT1112</strain>
    </source>
</reference>
<keyword evidence="4" id="KW-1185">Reference proteome</keyword>
<comment type="caution">
    <text evidence="3">The sequence shown here is derived from an EMBL/GenBank/DDBJ whole genome shotgun (WGS) entry which is preliminary data.</text>
</comment>
<keyword evidence="3" id="KW-0489">Methyltransferase</keyword>
<dbReference type="Pfam" id="PF13649">
    <property type="entry name" value="Methyltransf_25"/>
    <property type="match status" value="1"/>
</dbReference>